<dbReference type="InterPro" id="IPR052741">
    <property type="entry name" value="Mitochondrial_HTD2"/>
</dbReference>
<dbReference type="RefSeq" id="XP_064700960.1">
    <property type="nucleotide sequence ID" value="XM_064852974.1"/>
</dbReference>
<dbReference type="GO" id="GO:0005739">
    <property type="term" value="C:mitochondrion"/>
    <property type="evidence" value="ECO:0007669"/>
    <property type="project" value="TreeGrafter"/>
</dbReference>
<gene>
    <name evidence="1" type="ORF">LTR84_009434</name>
</gene>
<dbReference type="EMBL" id="JAVRRD010000038">
    <property type="protein sequence ID" value="KAK5045328.1"/>
    <property type="molecule type" value="Genomic_DNA"/>
</dbReference>
<name>A0AAV9MUL3_9EURO</name>
<dbReference type="AlphaFoldDB" id="A0AAV9MUL3"/>
<organism evidence="1 2">
    <name type="scientific">Exophiala bonariae</name>
    <dbReference type="NCBI Taxonomy" id="1690606"/>
    <lineage>
        <taxon>Eukaryota</taxon>
        <taxon>Fungi</taxon>
        <taxon>Dikarya</taxon>
        <taxon>Ascomycota</taxon>
        <taxon>Pezizomycotina</taxon>
        <taxon>Eurotiomycetes</taxon>
        <taxon>Chaetothyriomycetidae</taxon>
        <taxon>Chaetothyriales</taxon>
        <taxon>Herpotrichiellaceae</taxon>
        <taxon>Exophiala</taxon>
    </lineage>
</organism>
<dbReference type="Proteomes" id="UP001358417">
    <property type="component" value="Unassembled WGS sequence"/>
</dbReference>
<keyword evidence="2" id="KW-1185">Reference proteome</keyword>
<evidence type="ECO:0000313" key="1">
    <source>
        <dbReference type="EMBL" id="KAK5045328.1"/>
    </source>
</evidence>
<protein>
    <recommendedName>
        <fullName evidence="3">N-terminal of MaoC-like dehydratase domain-containing protein</fullName>
    </recommendedName>
</protein>
<dbReference type="PANTHER" id="PTHR28152:SF2">
    <property type="entry name" value="N-TERMINAL OF MAOC-LIKE DEHYDRATASE DOMAIN-CONTAINING PROTEIN"/>
    <property type="match status" value="1"/>
</dbReference>
<sequence>MLQSDNALSTVGKSTTMNTITRLPSQAVVGSSRTLGVLVRHRKFSSTRENCSVNDPRVVADAFLSKFSNGQTFIRKQLLDANQLRLFSLTLDRGHLWSNSTLSSKNLEEVEPPAGTPIPPAYHLAYFTPAQLPGILGLDGTDASFNPDAPFTRRMWAGGSCHWPGADPKSASPALLRVGDVVTEVTKVLSCEPKVIKKTGESMLVVGVEKEFRNSRDELCVLDRRNWVFRPALDSSKSASLVPKPSELTTAELDQAAKGRIIREHNRSEATLFRFSALTFNAHRIHYDKPWATAVEGHRNVVVHGPMNLITMLDLWRDERVRQDRTATGRSELVFPQTIVYRATSPVYAGEPYRVVMENEAVGKKEADVQVVSNDGTVCMKGTITDW</sequence>
<reference evidence="1 2" key="1">
    <citation type="submission" date="2023-08" db="EMBL/GenBank/DDBJ databases">
        <title>Black Yeasts Isolated from many extreme environments.</title>
        <authorList>
            <person name="Coleine C."/>
            <person name="Stajich J.E."/>
            <person name="Selbmann L."/>
        </authorList>
    </citation>
    <scope>NUCLEOTIDE SEQUENCE [LARGE SCALE GENOMIC DNA]</scope>
    <source>
        <strain evidence="1 2">CCFEE 5792</strain>
    </source>
</reference>
<evidence type="ECO:0000313" key="2">
    <source>
        <dbReference type="Proteomes" id="UP001358417"/>
    </source>
</evidence>
<dbReference type="GeneID" id="89977593"/>
<dbReference type="GO" id="GO:0019171">
    <property type="term" value="F:(3R)-hydroxyacyl-[acyl-carrier-protein] dehydratase activity"/>
    <property type="evidence" value="ECO:0007669"/>
    <property type="project" value="TreeGrafter"/>
</dbReference>
<dbReference type="PANTHER" id="PTHR28152">
    <property type="entry name" value="HYDROXYACYL-THIOESTER DEHYDRATASE TYPE 2, MITOCHONDRIAL"/>
    <property type="match status" value="1"/>
</dbReference>
<dbReference type="InterPro" id="IPR029069">
    <property type="entry name" value="HotDog_dom_sf"/>
</dbReference>
<dbReference type="Gene3D" id="3.10.129.10">
    <property type="entry name" value="Hotdog Thioesterase"/>
    <property type="match status" value="1"/>
</dbReference>
<dbReference type="SUPFAM" id="SSF54637">
    <property type="entry name" value="Thioesterase/thiol ester dehydrase-isomerase"/>
    <property type="match status" value="1"/>
</dbReference>
<accession>A0AAV9MUL3</accession>
<comment type="caution">
    <text evidence="1">The sequence shown here is derived from an EMBL/GenBank/DDBJ whole genome shotgun (WGS) entry which is preliminary data.</text>
</comment>
<evidence type="ECO:0008006" key="3">
    <source>
        <dbReference type="Google" id="ProtNLM"/>
    </source>
</evidence>
<dbReference type="FunFam" id="3.10.129.10:FF:000103">
    <property type="entry name" value="WGS project CABT00000000 data, contig 2.1"/>
    <property type="match status" value="1"/>
</dbReference>
<proteinExistence type="predicted"/>